<comment type="pathway">
    <text evidence="2 7">Glycan metabolism; L-arabinan degradation.</text>
</comment>
<dbReference type="PANTHER" id="PTHR43301:SF3">
    <property type="entry name" value="ARABINAN ENDO-1,5-ALPHA-L-ARABINOSIDASE A-RELATED"/>
    <property type="match status" value="1"/>
</dbReference>
<evidence type="ECO:0000256" key="3">
    <source>
        <dbReference type="ARBA" id="ARBA00009865"/>
    </source>
</evidence>
<evidence type="ECO:0000313" key="12">
    <source>
        <dbReference type="Proteomes" id="UP000807342"/>
    </source>
</evidence>
<feature type="active site" description="Proton acceptor" evidence="8">
    <location>
        <position position="43"/>
    </location>
</feature>
<keyword evidence="5 7" id="KW-0378">Hydrolase</keyword>
<dbReference type="InterPro" id="IPR023296">
    <property type="entry name" value="Glyco_hydro_beta-prop_sf"/>
</dbReference>
<evidence type="ECO:0000256" key="8">
    <source>
        <dbReference type="PIRSR" id="PIRSR606710-1"/>
    </source>
</evidence>
<comment type="similarity">
    <text evidence="3 7">Belongs to the glycosyl hydrolase 43 family.</text>
</comment>
<evidence type="ECO:0000256" key="10">
    <source>
        <dbReference type="SAM" id="SignalP"/>
    </source>
</evidence>
<evidence type="ECO:0000256" key="5">
    <source>
        <dbReference type="ARBA" id="ARBA00022801"/>
    </source>
</evidence>
<proteinExistence type="inferred from homology"/>
<keyword evidence="6 7" id="KW-0326">Glycosidase</keyword>
<dbReference type="InterPro" id="IPR006710">
    <property type="entry name" value="Glyco_hydro_43"/>
</dbReference>
<evidence type="ECO:0000256" key="2">
    <source>
        <dbReference type="ARBA" id="ARBA00004834"/>
    </source>
</evidence>
<dbReference type="EC" id="3.2.1.99" evidence="4 7"/>
<dbReference type="GO" id="GO:0046558">
    <property type="term" value="F:arabinan endo-1,5-alpha-L-arabinosidase activity"/>
    <property type="evidence" value="ECO:0007669"/>
    <property type="project" value="UniProtKB-EC"/>
</dbReference>
<gene>
    <name evidence="11" type="ORF">P691DRAFT_736521</name>
</gene>
<dbReference type="InterPro" id="IPR016840">
    <property type="entry name" value="Glyco_hydro_43_endo_a_Ara-ase"/>
</dbReference>
<accession>A0A9P6BXU3</accession>
<dbReference type="InterPro" id="IPR050727">
    <property type="entry name" value="GH43_arabinanases"/>
</dbReference>
<dbReference type="PANTHER" id="PTHR43301">
    <property type="entry name" value="ARABINAN ENDO-1,5-ALPHA-L-ARABINOSIDASE"/>
    <property type="match status" value="1"/>
</dbReference>
<reference evidence="11" key="1">
    <citation type="submission" date="2020-11" db="EMBL/GenBank/DDBJ databases">
        <authorList>
            <consortium name="DOE Joint Genome Institute"/>
            <person name="Ahrendt S."/>
            <person name="Riley R."/>
            <person name="Andreopoulos W."/>
            <person name="Labutti K."/>
            <person name="Pangilinan J."/>
            <person name="Ruiz-Duenas F.J."/>
            <person name="Barrasa J.M."/>
            <person name="Sanchez-Garcia M."/>
            <person name="Camarero S."/>
            <person name="Miyauchi S."/>
            <person name="Serrano A."/>
            <person name="Linde D."/>
            <person name="Babiker R."/>
            <person name="Drula E."/>
            <person name="Ayuso-Fernandez I."/>
            <person name="Pacheco R."/>
            <person name="Padilla G."/>
            <person name="Ferreira P."/>
            <person name="Barriuso J."/>
            <person name="Kellner H."/>
            <person name="Castanera R."/>
            <person name="Alfaro M."/>
            <person name="Ramirez L."/>
            <person name="Pisabarro A.G."/>
            <person name="Kuo A."/>
            <person name="Tritt A."/>
            <person name="Lipzen A."/>
            <person name="He G."/>
            <person name="Yan M."/>
            <person name="Ng V."/>
            <person name="Cullen D."/>
            <person name="Martin F."/>
            <person name="Rosso M.-N."/>
            <person name="Henrissat B."/>
            <person name="Hibbett D."/>
            <person name="Martinez A.T."/>
            <person name="Grigoriev I.V."/>
        </authorList>
    </citation>
    <scope>NUCLEOTIDE SEQUENCE</scope>
    <source>
        <strain evidence="11">MF-IS2</strain>
    </source>
</reference>
<dbReference type="Pfam" id="PF04616">
    <property type="entry name" value="Glyco_hydro_43"/>
    <property type="match status" value="1"/>
</dbReference>
<evidence type="ECO:0000256" key="9">
    <source>
        <dbReference type="PIRSR" id="PIRSR606710-2"/>
    </source>
</evidence>
<dbReference type="CDD" id="cd08998">
    <property type="entry name" value="GH43_Arb43a-like"/>
    <property type="match status" value="1"/>
</dbReference>
<evidence type="ECO:0000313" key="11">
    <source>
        <dbReference type="EMBL" id="KAF9444396.1"/>
    </source>
</evidence>
<feature type="chain" id="PRO_5040394129" description="Arabinan endo-1,5-alpha-L-arabinosidase" evidence="10">
    <location>
        <begin position="27"/>
        <end position="323"/>
    </location>
</feature>
<keyword evidence="10" id="KW-0732">Signal</keyword>
<dbReference type="Gene3D" id="2.115.10.20">
    <property type="entry name" value="Glycosyl hydrolase domain, family 43"/>
    <property type="match status" value="1"/>
</dbReference>
<evidence type="ECO:0000256" key="1">
    <source>
        <dbReference type="ARBA" id="ARBA00000375"/>
    </source>
</evidence>
<evidence type="ECO:0000256" key="6">
    <source>
        <dbReference type="ARBA" id="ARBA00023295"/>
    </source>
</evidence>
<comment type="catalytic activity">
    <reaction evidence="1 7">
        <text>Endohydrolysis of (1-&gt;5)-alpha-arabinofuranosidic linkages in (1-&gt;5)-arabinans.</text>
        <dbReference type="EC" id="3.2.1.99"/>
    </reaction>
</comment>
<dbReference type="Proteomes" id="UP000807342">
    <property type="component" value="Unassembled WGS sequence"/>
</dbReference>
<dbReference type="EMBL" id="MU151379">
    <property type="protein sequence ID" value="KAF9444396.1"/>
    <property type="molecule type" value="Genomic_DNA"/>
</dbReference>
<dbReference type="GO" id="GO:0005975">
    <property type="term" value="P:carbohydrate metabolic process"/>
    <property type="evidence" value="ECO:0007669"/>
    <property type="project" value="InterPro"/>
</dbReference>
<evidence type="ECO:0000256" key="7">
    <source>
        <dbReference type="PIRNR" id="PIRNR026534"/>
    </source>
</evidence>
<name>A0A9P6BXU3_9AGAR</name>
<protein>
    <recommendedName>
        <fullName evidence="4 7">Arabinan endo-1,5-alpha-L-arabinosidase</fullName>
        <ecNumber evidence="4 7">3.2.1.99</ecNumber>
    </recommendedName>
</protein>
<feature type="active site" description="Proton donor" evidence="8">
    <location>
        <position position="212"/>
    </location>
</feature>
<keyword evidence="12" id="KW-1185">Reference proteome</keyword>
<evidence type="ECO:0000256" key="4">
    <source>
        <dbReference type="ARBA" id="ARBA00012586"/>
    </source>
</evidence>
<organism evidence="11 12">
    <name type="scientific">Macrolepiota fuliginosa MF-IS2</name>
    <dbReference type="NCBI Taxonomy" id="1400762"/>
    <lineage>
        <taxon>Eukaryota</taxon>
        <taxon>Fungi</taxon>
        <taxon>Dikarya</taxon>
        <taxon>Basidiomycota</taxon>
        <taxon>Agaricomycotina</taxon>
        <taxon>Agaricomycetes</taxon>
        <taxon>Agaricomycetidae</taxon>
        <taxon>Agaricales</taxon>
        <taxon>Agaricineae</taxon>
        <taxon>Agaricaceae</taxon>
        <taxon>Macrolepiota</taxon>
    </lineage>
</organism>
<comment type="caution">
    <text evidence="11">The sequence shown here is derived from an EMBL/GenBank/DDBJ whole genome shotgun (WGS) entry which is preliminary data.</text>
</comment>
<dbReference type="OrthoDB" id="195678at2759"/>
<feature type="site" description="Important for catalytic activity, responsible for pKa modulation of the active site Glu and correct orientation of both the proton donor and substrate" evidence="9">
    <location>
        <position position="159"/>
    </location>
</feature>
<feature type="signal peptide" evidence="10">
    <location>
        <begin position="1"/>
        <end position="26"/>
    </location>
</feature>
<sequence length="323" mass="34924">MTKTPSQRMRWIFTLALFLFATLGHAVPGPDPITGDLNTTIHDPTICKDNSGKYFLFSTMAGLDIRTSTDRKDWTFVGKVWPDGAPWTDPFTNTSNGVLWAPDCTYVDGQFVLYYAASTSGSQHSAIFLAKSSTGLPGSWTHEGMVTSTTKANDYNAIDPNTKLTDGNKRLLSLGSFWTGIKSVNINPSTGLLSDQNVTSLAQRTADNGAMEASCVFKFNNFYYLFTSWDHCCSGASSDYNIRVGRSTSPTGGFVDQAGVTLLNGGGTLVLGTHDSIIGPGGQDLIIDNDGPIMVYHYWTPAGDIQHLGINRLDFSSGWPAVV</sequence>
<dbReference type="PIRSF" id="PIRSF026534">
    <property type="entry name" value="Endo_alpha-L-arabinosidase"/>
    <property type="match status" value="1"/>
</dbReference>
<dbReference type="AlphaFoldDB" id="A0A9P6BXU3"/>
<dbReference type="SUPFAM" id="SSF75005">
    <property type="entry name" value="Arabinanase/levansucrase/invertase"/>
    <property type="match status" value="1"/>
</dbReference>